<keyword evidence="4 10" id="KW-0436">Ligase</keyword>
<dbReference type="InterPro" id="IPR014729">
    <property type="entry name" value="Rossmann-like_a/b/a_fold"/>
</dbReference>
<evidence type="ECO:0000256" key="4">
    <source>
        <dbReference type="ARBA" id="ARBA00022598"/>
    </source>
</evidence>
<organism evidence="12 13">
    <name type="scientific">Candidatus Daviesbacteria bacterium RIFCSPLOWO2_01_FULL_39_12</name>
    <dbReference type="NCBI Taxonomy" id="1797785"/>
    <lineage>
        <taxon>Bacteria</taxon>
        <taxon>Candidatus Daviesiibacteriota</taxon>
    </lineage>
</organism>
<evidence type="ECO:0000256" key="2">
    <source>
        <dbReference type="ARBA" id="ARBA00012838"/>
    </source>
</evidence>
<evidence type="ECO:0000256" key="9">
    <source>
        <dbReference type="ARBA" id="ARBA00030904"/>
    </source>
</evidence>
<evidence type="ECO:0000313" key="12">
    <source>
        <dbReference type="EMBL" id="OGE43863.1"/>
    </source>
</evidence>
<keyword evidence="5 10" id="KW-0547">Nucleotide-binding</keyword>
<dbReference type="PRINTS" id="PR01041">
    <property type="entry name" value="TRNASYNTHMET"/>
</dbReference>
<dbReference type="Gene3D" id="1.10.730.10">
    <property type="entry name" value="Isoleucyl-tRNA Synthetase, Domain 1"/>
    <property type="match status" value="1"/>
</dbReference>
<keyword evidence="7 10" id="KW-0648">Protein biosynthesis</keyword>
<comment type="caution">
    <text evidence="12">The sequence shown here is derived from an EMBL/GenBank/DDBJ whole genome shotgun (WGS) entry which is preliminary data.</text>
</comment>
<dbReference type="InterPro" id="IPR015413">
    <property type="entry name" value="Methionyl/Leucyl_tRNA_Synth"/>
</dbReference>
<evidence type="ECO:0000256" key="5">
    <source>
        <dbReference type="ARBA" id="ARBA00022741"/>
    </source>
</evidence>
<gene>
    <name evidence="12" type="ORF">A3B45_02425</name>
</gene>
<protein>
    <recommendedName>
        <fullName evidence="3">Methionine--tRNA ligase</fullName>
        <ecNumber evidence="2">6.1.1.10</ecNumber>
    </recommendedName>
    <alternativeName>
        <fullName evidence="9">Methionyl-tRNA synthetase</fullName>
    </alternativeName>
</protein>
<dbReference type="SUPFAM" id="SSF47323">
    <property type="entry name" value="Anticodon-binding domain of a subclass of class I aminoacyl-tRNA synthetases"/>
    <property type="match status" value="1"/>
</dbReference>
<dbReference type="PANTHER" id="PTHR43326:SF1">
    <property type="entry name" value="METHIONINE--TRNA LIGASE, MITOCHONDRIAL"/>
    <property type="match status" value="1"/>
</dbReference>
<accession>A0A1F5KSG3</accession>
<dbReference type="STRING" id="1797785.A3B45_02425"/>
<dbReference type="InterPro" id="IPR009080">
    <property type="entry name" value="tRNAsynth_Ia_anticodon-bd"/>
</dbReference>
<feature type="domain" description="Methionyl/Leucyl tRNA synthetase" evidence="11">
    <location>
        <begin position="5"/>
        <end position="144"/>
    </location>
</feature>
<name>A0A1F5KSG3_9BACT</name>
<evidence type="ECO:0000313" key="13">
    <source>
        <dbReference type="Proteomes" id="UP000178565"/>
    </source>
</evidence>
<dbReference type="GO" id="GO:0004825">
    <property type="term" value="F:methionine-tRNA ligase activity"/>
    <property type="evidence" value="ECO:0007669"/>
    <property type="project" value="UniProtKB-EC"/>
</dbReference>
<comment type="function">
    <text evidence="1">Is required not only for elongation of protein synthesis but also for the initiation of all mRNA translation through initiator tRNA(fMet) aminoacylation.</text>
</comment>
<evidence type="ECO:0000256" key="1">
    <source>
        <dbReference type="ARBA" id="ARBA00003314"/>
    </source>
</evidence>
<dbReference type="GO" id="GO:0006431">
    <property type="term" value="P:methionyl-tRNA aminoacylation"/>
    <property type="evidence" value="ECO:0007669"/>
    <property type="project" value="InterPro"/>
</dbReference>
<evidence type="ECO:0000256" key="10">
    <source>
        <dbReference type="RuleBase" id="RU363039"/>
    </source>
</evidence>
<evidence type="ECO:0000256" key="6">
    <source>
        <dbReference type="ARBA" id="ARBA00022840"/>
    </source>
</evidence>
<feature type="domain" description="Methionyl/Leucyl tRNA synthetase" evidence="11">
    <location>
        <begin position="154"/>
        <end position="363"/>
    </location>
</feature>
<evidence type="ECO:0000256" key="7">
    <source>
        <dbReference type="ARBA" id="ARBA00022917"/>
    </source>
</evidence>
<dbReference type="SUPFAM" id="SSF52374">
    <property type="entry name" value="Nucleotidylyl transferase"/>
    <property type="match status" value="1"/>
</dbReference>
<dbReference type="EMBL" id="MFDM01000011">
    <property type="protein sequence ID" value="OGE43863.1"/>
    <property type="molecule type" value="Genomic_DNA"/>
</dbReference>
<keyword evidence="6 10" id="KW-0067">ATP-binding</keyword>
<evidence type="ECO:0000256" key="8">
    <source>
        <dbReference type="ARBA" id="ARBA00023146"/>
    </source>
</evidence>
<dbReference type="Gene3D" id="2.170.220.10">
    <property type="match status" value="1"/>
</dbReference>
<sequence>MSKFYITTAIPYVNAAPHLGFALEAVQADAVARYHRLLGSNVFFASGTDENSLKNVQAAEAEDTPVKELVDKYASRFQDLKQTLNLTYDVFNRTANEHHIKGAQKFWNSCKKEDIYKKSYSGLYCVGCEEFYTEEELIEGHCPEHPNIIPDQVSEENYFFKLTNYQKQIEELIETDKLKIVPDTRKNEVLSFIKQGLKDFSISRSVERAKGWGVPIPDDPSQVMFVWFDALTTYLTALGYGTDEELFNKYWDKDTKKIHVIGKGIIRFHSVYWIAMLLSAGLPLPNIEFVHGYITVNGQKISKSLGNVIDPFVIVKKYGTDATRFYLLKEIPAYADGDFSEDRFKEVYNADLANGLGNLVSRVAKLCEQNNVEATLGSNVWCTDLEKFMGEFKFNEALSVIWKLISEADKKINQEKPWELSGDKLKAVLEDLVKRIQAIVYNLRPFLPETAEKISKQFSGQIKSDKPLFPRI</sequence>
<dbReference type="EC" id="6.1.1.10" evidence="2"/>
<dbReference type="Pfam" id="PF09334">
    <property type="entry name" value="tRNA-synt_1g"/>
    <property type="match status" value="2"/>
</dbReference>
<dbReference type="AlphaFoldDB" id="A0A1F5KSG3"/>
<dbReference type="InterPro" id="IPR014758">
    <property type="entry name" value="Met-tRNA_synth"/>
</dbReference>
<dbReference type="InterPro" id="IPR033911">
    <property type="entry name" value="MetRS_core"/>
</dbReference>
<evidence type="ECO:0000259" key="11">
    <source>
        <dbReference type="Pfam" id="PF09334"/>
    </source>
</evidence>
<dbReference type="CDD" id="cd00814">
    <property type="entry name" value="MetRS_core"/>
    <property type="match status" value="1"/>
</dbReference>
<reference evidence="12 13" key="1">
    <citation type="journal article" date="2016" name="Nat. Commun.">
        <title>Thousands of microbial genomes shed light on interconnected biogeochemical processes in an aquifer system.</title>
        <authorList>
            <person name="Anantharaman K."/>
            <person name="Brown C.T."/>
            <person name="Hug L.A."/>
            <person name="Sharon I."/>
            <person name="Castelle C.J."/>
            <person name="Probst A.J."/>
            <person name="Thomas B.C."/>
            <person name="Singh A."/>
            <person name="Wilkins M.J."/>
            <person name="Karaoz U."/>
            <person name="Brodie E.L."/>
            <person name="Williams K.H."/>
            <person name="Hubbard S.S."/>
            <person name="Banfield J.F."/>
        </authorList>
    </citation>
    <scope>NUCLEOTIDE SEQUENCE [LARGE SCALE GENOMIC DNA]</scope>
</reference>
<keyword evidence="8 10" id="KW-0030">Aminoacyl-tRNA synthetase</keyword>
<dbReference type="PANTHER" id="PTHR43326">
    <property type="entry name" value="METHIONYL-TRNA SYNTHETASE"/>
    <property type="match status" value="1"/>
</dbReference>
<dbReference type="Proteomes" id="UP000178565">
    <property type="component" value="Unassembled WGS sequence"/>
</dbReference>
<dbReference type="Gene3D" id="3.40.50.620">
    <property type="entry name" value="HUPs"/>
    <property type="match status" value="1"/>
</dbReference>
<dbReference type="GO" id="GO:0005524">
    <property type="term" value="F:ATP binding"/>
    <property type="evidence" value="ECO:0007669"/>
    <property type="project" value="UniProtKB-KW"/>
</dbReference>
<proteinExistence type="inferred from homology"/>
<comment type="similarity">
    <text evidence="10">Belongs to the class-I aminoacyl-tRNA synthetase family.</text>
</comment>
<dbReference type="NCBIfam" id="TIGR00398">
    <property type="entry name" value="metG"/>
    <property type="match status" value="1"/>
</dbReference>
<dbReference type="FunFam" id="2.170.220.10:FF:000003">
    <property type="entry name" value="Methionine--tRNA ligase"/>
    <property type="match status" value="1"/>
</dbReference>
<dbReference type="InterPro" id="IPR023457">
    <property type="entry name" value="Met-tRNA_synth_2"/>
</dbReference>
<evidence type="ECO:0000256" key="3">
    <source>
        <dbReference type="ARBA" id="ARBA00018753"/>
    </source>
</evidence>